<dbReference type="HOGENOM" id="CLU_000315_11_3_1"/>
<dbReference type="GO" id="GO:0005634">
    <property type="term" value="C:nucleus"/>
    <property type="evidence" value="ECO:0007669"/>
    <property type="project" value="UniProtKB-SubCell"/>
</dbReference>
<dbReference type="GO" id="GO:0016887">
    <property type="term" value="F:ATP hydrolysis activity"/>
    <property type="evidence" value="ECO:0007669"/>
    <property type="project" value="InterPro"/>
</dbReference>
<dbReference type="PROSITE" id="PS51192">
    <property type="entry name" value="HELICASE_ATP_BIND_1"/>
    <property type="match status" value="1"/>
</dbReference>
<evidence type="ECO:0000256" key="7">
    <source>
        <dbReference type="ARBA" id="ARBA00023125"/>
    </source>
</evidence>
<dbReference type="GeneTree" id="ENSGT00940000155763"/>
<dbReference type="OMA" id="CATERDA"/>
<dbReference type="GO" id="GO:0004386">
    <property type="term" value="F:helicase activity"/>
    <property type="evidence" value="ECO:0007669"/>
    <property type="project" value="UniProtKB-KW"/>
</dbReference>
<keyword evidence="5" id="KW-0347">Helicase</keyword>
<keyword evidence="6" id="KW-0067">ATP-binding</keyword>
<evidence type="ECO:0000256" key="9">
    <source>
        <dbReference type="SAM" id="MobiDB-lite"/>
    </source>
</evidence>
<dbReference type="SMART" id="SM00487">
    <property type="entry name" value="DEXDc"/>
    <property type="match status" value="1"/>
</dbReference>
<reference evidence="12" key="1">
    <citation type="submission" date="2025-08" db="UniProtKB">
        <authorList>
            <consortium name="Ensembl"/>
        </authorList>
    </citation>
    <scope>IDENTIFICATION</scope>
</reference>
<evidence type="ECO:0000256" key="6">
    <source>
        <dbReference type="ARBA" id="ARBA00022840"/>
    </source>
</evidence>
<dbReference type="Gene3D" id="3.40.50.10810">
    <property type="entry name" value="Tandem AAA-ATPase domain"/>
    <property type="match status" value="1"/>
</dbReference>
<evidence type="ECO:0000256" key="4">
    <source>
        <dbReference type="ARBA" id="ARBA00022801"/>
    </source>
</evidence>
<protein>
    <submittedName>
        <fullName evidence="12">RAD54 like 2</fullName>
    </submittedName>
</protein>
<dbReference type="InterPro" id="IPR027417">
    <property type="entry name" value="P-loop_NTPase"/>
</dbReference>
<evidence type="ECO:0000256" key="3">
    <source>
        <dbReference type="ARBA" id="ARBA00022741"/>
    </source>
</evidence>
<dbReference type="InterPro" id="IPR001650">
    <property type="entry name" value="Helicase_C-like"/>
</dbReference>
<organism evidence="12">
    <name type="scientific">Petromyzon marinus</name>
    <name type="common">Sea lamprey</name>
    <dbReference type="NCBI Taxonomy" id="7757"/>
    <lineage>
        <taxon>Eukaryota</taxon>
        <taxon>Metazoa</taxon>
        <taxon>Chordata</taxon>
        <taxon>Craniata</taxon>
        <taxon>Vertebrata</taxon>
        <taxon>Cyclostomata</taxon>
        <taxon>Hyperoartia</taxon>
        <taxon>Petromyzontiformes</taxon>
        <taxon>Petromyzontidae</taxon>
        <taxon>Petromyzon</taxon>
    </lineage>
</organism>
<dbReference type="CDD" id="cd18793">
    <property type="entry name" value="SF2_C_SNF"/>
    <property type="match status" value="1"/>
</dbReference>
<evidence type="ECO:0000313" key="12">
    <source>
        <dbReference type="Ensembl" id="ENSPMAP00000001801.1"/>
    </source>
</evidence>
<dbReference type="Pfam" id="PF00271">
    <property type="entry name" value="Helicase_C"/>
    <property type="match status" value="1"/>
</dbReference>
<evidence type="ECO:0000256" key="1">
    <source>
        <dbReference type="ARBA" id="ARBA00004123"/>
    </source>
</evidence>
<dbReference type="InterPro" id="IPR000330">
    <property type="entry name" value="SNF2_N"/>
</dbReference>
<dbReference type="InterPro" id="IPR044573">
    <property type="entry name" value="ARIP4_DEXHc"/>
</dbReference>
<dbReference type="GO" id="GO:0005524">
    <property type="term" value="F:ATP binding"/>
    <property type="evidence" value="ECO:0007669"/>
    <property type="project" value="UniProtKB-KW"/>
</dbReference>
<dbReference type="PANTHER" id="PTHR45797">
    <property type="entry name" value="RAD54-LIKE"/>
    <property type="match status" value="1"/>
</dbReference>
<keyword evidence="3" id="KW-0547">Nucleotide-binding</keyword>
<evidence type="ECO:0000256" key="8">
    <source>
        <dbReference type="ARBA" id="ARBA00023242"/>
    </source>
</evidence>
<evidence type="ECO:0000256" key="5">
    <source>
        <dbReference type="ARBA" id="ARBA00022806"/>
    </source>
</evidence>
<evidence type="ECO:0000256" key="2">
    <source>
        <dbReference type="ARBA" id="ARBA00007025"/>
    </source>
</evidence>
<dbReference type="STRING" id="7757.ENSPMAP00000001801"/>
<evidence type="ECO:0000259" key="11">
    <source>
        <dbReference type="PROSITE" id="PS51194"/>
    </source>
</evidence>
<feature type="domain" description="Helicase C-terminal" evidence="11">
    <location>
        <begin position="471"/>
        <end position="639"/>
    </location>
</feature>
<dbReference type="InterPro" id="IPR044574">
    <property type="entry name" value="ARIP4-like"/>
</dbReference>
<dbReference type="Gene3D" id="3.40.50.300">
    <property type="entry name" value="P-loop containing nucleotide triphosphate hydrolases"/>
    <property type="match status" value="1"/>
</dbReference>
<dbReference type="PROSITE" id="PS51194">
    <property type="entry name" value="HELICASE_CTER"/>
    <property type="match status" value="1"/>
</dbReference>
<dbReference type="InterPro" id="IPR014001">
    <property type="entry name" value="Helicase_ATP-bd"/>
</dbReference>
<feature type="domain" description="Helicase ATP-binding" evidence="10">
    <location>
        <begin position="28"/>
        <end position="261"/>
    </location>
</feature>
<name>S4R9C0_PETMA</name>
<dbReference type="CDD" id="cd18069">
    <property type="entry name" value="DEXHc_ARIP4"/>
    <property type="match status" value="1"/>
</dbReference>
<proteinExistence type="inferred from homology"/>
<sequence>SPDLVPAVRVQIGGIRFLYDNLVESQERYSTTSGFGCILAHSMGLGKTLQLISFIDVLFRHTDARTVLAIVPVNTLQNWLAEFNHWLPPAGHRGTGQGGTGQATGNPGDATEEAQPRTFAVHILNDDHKTTVARARVIAEWSAGGGVLLMGYEMFRLLSLKKASLGSGRKKKPKKEVGPVIIDLDEEDRQQELLLDVEKALTRPGADVVICDEGHRIKNCHASTAQALKAVRTRRRVVLTGYPLQNNLIEYWCMVDFVRPNFLGTRQEFSNLFERPILNGQCVDSTPQDMRLMRYRSHVLHSLLEGFVQRRGHNVLTATLPAKEEHVLLVRLSPIQRALYRHFMLRFQEAGSSGWLGSNPLKAYCVCCKIWNHPDILFEALQKESIAADPDLDLEVSDLPAGLTRERGASGGSSGRRKVAKREVADLELPNGRCGAATQSGPERGGQVVTYEWARDLMGSYQTGVLEHSAKMVLLFHLVEESVRHGDKILVFSQSLSTLDIIEAFLSQRKIPTVSAASSPTGLVWSKNVNYFRLDGSTATSEREKLINQFNNPLNSSVWLFLLSTRACRAGCLGINLIGANRVVIFDASWNPCHDAQAVCRIFRYGQVKPCFVYRLVSDFTLEKKIYDRQISKQGMSSK</sequence>
<dbReference type="Ensembl" id="ENSPMAT00000001810.1">
    <property type="protein sequence ID" value="ENSPMAP00000001801.1"/>
    <property type="gene ID" value="ENSPMAG00000001636.1"/>
</dbReference>
<keyword evidence="7" id="KW-0238">DNA-binding</keyword>
<reference evidence="12" key="2">
    <citation type="submission" date="2025-09" db="UniProtKB">
        <authorList>
            <consortium name="Ensembl"/>
        </authorList>
    </citation>
    <scope>IDENTIFICATION</scope>
</reference>
<accession>S4R9C0</accession>
<feature type="compositionally biased region" description="Gly residues" evidence="9">
    <location>
        <begin position="93"/>
        <end position="102"/>
    </location>
</feature>
<evidence type="ECO:0000259" key="10">
    <source>
        <dbReference type="PROSITE" id="PS51192"/>
    </source>
</evidence>
<comment type="similarity">
    <text evidence="2">Belongs to the SNF2/RAD54 helicase family.</text>
</comment>
<keyword evidence="4" id="KW-0378">Hydrolase</keyword>
<dbReference type="AlphaFoldDB" id="S4R9C0"/>
<dbReference type="GO" id="GO:0003677">
    <property type="term" value="F:DNA binding"/>
    <property type="evidence" value="ECO:0007669"/>
    <property type="project" value="UniProtKB-KW"/>
</dbReference>
<dbReference type="SMART" id="SM00490">
    <property type="entry name" value="HELICc"/>
    <property type="match status" value="1"/>
</dbReference>
<feature type="region of interest" description="Disordered" evidence="9">
    <location>
        <begin position="90"/>
        <end position="113"/>
    </location>
</feature>
<dbReference type="InterPro" id="IPR049730">
    <property type="entry name" value="SNF2/RAD54-like_C"/>
</dbReference>
<comment type="subcellular location">
    <subcellularLocation>
        <location evidence="1">Nucleus</location>
    </subcellularLocation>
</comment>
<keyword evidence="8" id="KW-0539">Nucleus</keyword>
<dbReference type="SUPFAM" id="SSF52540">
    <property type="entry name" value="P-loop containing nucleoside triphosphate hydrolases"/>
    <property type="match status" value="2"/>
</dbReference>
<dbReference type="PANTHER" id="PTHR45797:SF1">
    <property type="entry name" value="HELICASE ARIP4"/>
    <property type="match status" value="1"/>
</dbReference>
<dbReference type="Pfam" id="PF00176">
    <property type="entry name" value="SNF2-rel_dom"/>
    <property type="match status" value="1"/>
</dbReference>
<dbReference type="InterPro" id="IPR038718">
    <property type="entry name" value="SNF2-like_sf"/>
</dbReference>